<evidence type="ECO:0000313" key="3">
    <source>
        <dbReference type="Proteomes" id="UP001434883"/>
    </source>
</evidence>
<feature type="compositionally biased region" description="Polar residues" evidence="1">
    <location>
        <begin position="15"/>
        <end position="25"/>
    </location>
</feature>
<proteinExistence type="predicted"/>
<protein>
    <submittedName>
        <fullName evidence="2">Uncharacterized protein</fullName>
    </submittedName>
</protein>
<sequence length="115" mass="12819">MNYRLGPAQPIPGQTGESAQLSSNKFFNELQTQAAEFSRGPEGTRGSPVVPEVTWVWLKVIRRKWQDPRFTTGSFQVLERTSHAVCLRGKGETWGDWSQCAPAEEPTKSQAPEVS</sequence>
<evidence type="ECO:0000313" key="2">
    <source>
        <dbReference type="EMBL" id="MEQ2192430.1"/>
    </source>
</evidence>
<keyword evidence="3" id="KW-1185">Reference proteome</keyword>
<evidence type="ECO:0000256" key="1">
    <source>
        <dbReference type="SAM" id="MobiDB-lite"/>
    </source>
</evidence>
<dbReference type="Proteomes" id="UP001434883">
    <property type="component" value="Unassembled WGS sequence"/>
</dbReference>
<reference evidence="2 3" key="1">
    <citation type="submission" date="2021-06" db="EMBL/GenBank/DDBJ databases">
        <authorList>
            <person name="Palmer J.M."/>
        </authorList>
    </citation>
    <scope>NUCLEOTIDE SEQUENCE [LARGE SCALE GENOMIC DNA]</scope>
    <source>
        <strain evidence="2 3">XC_2019</strain>
        <tissue evidence="2">Muscle</tissue>
    </source>
</reference>
<comment type="caution">
    <text evidence="2">The sequence shown here is derived from an EMBL/GenBank/DDBJ whole genome shotgun (WGS) entry which is preliminary data.</text>
</comment>
<feature type="region of interest" description="Disordered" evidence="1">
    <location>
        <begin position="1"/>
        <end position="25"/>
    </location>
</feature>
<accession>A0ABV0Q9F0</accession>
<name>A0ABV0Q9F0_9TELE</name>
<dbReference type="EMBL" id="JAHRIN010002464">
    <property type="protein sequence ID" value="MEQ2192430.1"/>
    <property type="molecule type" value="Genomic_DNA"/>
</dbReference>
<dbReference type="Gene3D" id="2.30.30.850">
    <property type="match status" value="1"/>
</dbReference>
<organism evidence="2 3">
    <name type="scientific">Xenoophorus captivus</name>
    <dbReference type="NCBI Taxonomy" id="1517983"/>
    <lineage>
        <taxon>Eukaryota</taxon>
        <taxon>Metazoa</taxon>
        <taxon>Chordata</taxon>
        <taxon>Craniata</taxon>
        <taxon>Vertebrata</taxon>
        <taxon>Euteleostomi</taxon>
        <taxon>Actinopterygii</taxon>
        <taxon>Neopterygii</taxon>
        <taxon>Teleostei</taxon>
        <taxon>Neoteleostei</taxon>
        <taxon>Acanthomorphata</taxon>
        <taxon>Ovalentaria</taxon>
        <taxon>Atherinomorphae</taxon>
        <taxon>Cyprinodontiformes</taxon>
        <taxon>Goodeidae</taxon>
        <taxon>Xenoophorus</taxon>
    </lineage>
</organism>
<gene>
    <name evidence="2" type="ORF">XENOCAPTIV_011539</name>
</gene>